<keyword evidence="5 9" id="KW-0064">Aspartyl protease</keyword>
<dbReference type="RefSeq" id="WP_380428144.1">
    <property type="nucleotide sequence ID" value="NZ_JBHRZV010000053.1"/>
</dbReference>
<dbReference type="HAMAP" id="MF_00161">
    <property type="entry name" value="LspA"/>
    <property type="match status" value="1"/>
</dbReference>
<evidence type="ECO:0000256" key="3">
    <source>
        <dbReference type="ARBA" id="ARBA00022670"/>
    </source>
</evidence>
<evidence type="ECO:0000256" key="10">
    <source>
        <dbReference type="RuleBase" id="RU000594"/>
    </source>
</evidence>
<proteinExistence type="inferred from homology"/>
<dbReference type="InterPro" id="IPR001872">
    <property type="entry name" value="Peptidase_A8"/>
</dbReference>
<keyword evidence="13" id="KW-1185">Reference proteome</keyword>
<dbReference type="EMBL" id="JBHRZV010000053">
    <property type="protein sequence ID" value="MFC3929061.1"/>
    <property type="molecule type" value="Genomic_DNA"/>
</dbReference>
<comment type="caution">
    <text evidence="12">The sequence shown here is derived from an EMBL/GenBank/DDBJ whole genome shotgun (WGS) entry which is preliminary data.</text>
</comment>
<evidence type="ECO:0000256" key="5">
    <source>
        <dbReference type="ARBA" id="ARBA00022750"/>
    </source>
</evidence>
<feature type="active site" evidence="9">
    <location>
        <position position="131"/>
    </location>
</feature>
<sequence length="150" mass="16804">MKAKLSFGLLGLLLIGLDQWTKAWVVSHIGLGETQPFLPGLFSLTYLQNFGAAFSMLQNQQWLFTIITLAVLGAATYYFARQKAFHFWKYLGLTLVIAGGIGNFIDRLRLGYVVDMVDLDFMNFAIFNLADACLTVGVILVMLALWKEEV</sequence>
<evidence type="ECO:0000313" key="13">
    <source>
        <dbReference type="Proteomes" id="UP001595807"/>
    </source>
</evidence>
<evidence type="ECO:0000256" key="6">
    <source>
        <dbReference type="ARBA" id="ARBA00022801"/>
    </source>
</evidence>
<comment type="catalytic activity">
    <reaction evidence="9 10">
        <text>Release of signal peptides from bacterial membrane prolipoproteins. Hydrolyzes -Xaa-Yaa-Zaa-|-(S,diacylglyceryl)Cys-, in which Xaa is hydrophobic (preferably Leu), and Yaa (Ala or Ser) and Zaa (Gly or Ala) have small, neutral side chains.</text>
        <dbReference type="EC" id="3.4.23.36"/>
    </reaction>
</comment>
<dbReference type="GO" id="GO:0004190">
    <property type="term" value="F:aspartic-type endopeptidase activity"/>
    <property type="evidence" value="ECO:0007669"/>
    <property type="project" value="UniProtKB-EC"/>
</dbReference>
<keyword evidence="2 9" id="KW-1003">Cell membrane</keyword>
<evidence type="ECO:0000256" key="2">
    <source>
        <dbReference type="ARBA" id="ARBA00022475"/>
    </source>
</evidence>
<feature type="transmembrane region" description="Helical" evidence="9">
    <location>
        <begin position="87"/>
        <end position="105"/>
    </location>
</feature>
<protein>
    <recommendedName>
        <fullName evidence="9">Lipoprotein signal peptidase</fullName>
        <ecNumber evidence="9">3.4.23.36</ecNumber>
    </recommendedName>
    <alternativeName>
        <fullName evidence="9">Prolipoprotein signal peptidase</fullName>
    </alternativeName>
    <alternativeName>
        <fullName evidence="9">Signal peptidase II</fullName>
        <shortName evidence="9">SPase II</shortName>
    </alternativeName>
</protein>
<dbReference type="PROSITE" id="PS00855">
    <property type="entry name" value="SPASE_II"/>
    <property type="match status" value="1"/>
</dbReference>
<comment type="similarity">
    <text evidence="1 9 11">Belongs to the peptidase A8 family.</text>
</comment>
<evidence type="ECO:0000256" key="9">
    <source>
        <dbReference type="HAMAP-Rule" id="MF_00161"/>
    </source>
</evidence>
<keyword evidence="4 9" id="KW-0812">Transmembrane</keyword>
<evidence type="ECO:0000256" key="8">
    <source>
        <dbReference type="ARBA" id="ARBA00023136"/>
    </source>
</evidence>
<feature type="transmembrane region" description="Helical" evidence="9">
    <location>
        <begin position="125"/>
        <end position="146"/>
    </location>
</feature>
<reference evidence="13" key="1">
    <citation type="journal article" date="2019" name="Int. J. Syst. Evol. Microbiol.">
        <title>The Global Catalogue of Microorganisms (GCM) 10K type strain sequencing project: providing services to taxonomists for standard genome sequencing and annotation.</title>
        <authorList>
            <consortium name="The Broad Institute Genomics Platform"/>
            <consortium name="The Broad Institute Genome Sequencing Center for Infectious Disease"/>
            <person name="Wu L."/>
            <person name="Ma J."/>
        </authorList>
    </citation>
    <scope>NUCLEOTIDE SEQUENCE [LARGE SCALE GENOMIC DNA]</scope>
    <source>
        <strain evidence="13">CCUG 67170</strain>
    </source>
</reference>
<evidence type="ECO:0000313" key="12">
    <source>
        <dbReference type="EMBL" id="MFC3929061.1"/>
    </source>
</evidence>
<evidence type="ECO:0000256" key="11">
    <source>
        <dbReference type="RuleBase" id="RU004181"/>
    </source>
</evidence>
<evidence type="ECO:0000256" key="4">
    <source>
        <dbReference type="ARBA" id="ARBA00022692"/>
    </source>
</evidence>
<organism evidence="12 13">
    <name type="scientific">Streptococcus caprae</name>
    <dbReference type="NCBI Taxonomy" id="1640501"/>
    <lineage>
        <taxon>Bacteria</taxon>
        <taxon>Bacillati</taxon>
        <taxon>Bacillota</taxon>
        <taxon>Bacilli</taxon>
        <taxon>Lactobacillales</taxon>
        <taxon>Streptococcaceae</taxon>
        <taxon>Streptococcus</taxon>
    </lineage>
</organism>
<evidence type="ECO:0000256" key="7">
    <source>
        <dbReference type="ARBA" id="ARBA00022989"/>
    </source>
</evidence>
<dbReference type="EC" id="3.4.23.36" evidence="9"/>
<comment type="subcellular location">
    <subcellularLocation>
        <location evidence="9">Cell membrane</location>
        <topology evidence="9">Multi-pass membrane protein</topology>
    </subcellularLocation>
</comment>
<comment type="pathway">
    <text evidence="9">Protein modification; lipoprotein biosynthesis (signal peptide cleavage).</text>
</comment>
<dbReference type="NCBIfam" id="TIGR00077">
    <property type="entry name" value="lspA"/>
    <property type="match status" value="1"/>
</dbReference>
<keyword evidence="3 9" id="KW-0645">Protease</keyword>
<dbReference type="PANTHER" id="PTHR33695">
    <property type="entry name" value="LIPOPROTEIN SIGNAL PEPTIDASE"/>
    <property type="match status" value="1"/>
</dbReference>
<feature type="transmembrane region" description="Helical" evidence="9">
    <location>
        <begin position="62"/>
        <end position="80"/>
    </location>
</feature>
<dbReference type="Pfam" id="PF01252">
    <property type="entry name" value="Peptidase_A8"/>
    <property type="match status" value="1"/>
</dbReference>
<keyword evidence="8 9" id="KW-0472">Membrane</keyword>
<comment type="caution">
    <text evidence="9">Lacks conserved residue(s) required for the propagation of feature annotation.</text>
</comment>
<gene>
    <name evidence="9 12" type="primary">lspA</name>
    <name evidence="12" type="ORF">ACFORF_10920</name>
</gene>
<keyword evidence="6 9" id="KW-0378">Hydrolase</keyword>
<comment type="function">
    <text evidence="9 10">This protein specifically catalyzes the removal of signal peptides from prolipoproteins.</text>
</comment>
<dbReference type="PRINTS" id="PR00781">
    <property type="entry name" value="LIPOSIGPTASE"/>
</dbReference>
<name>A0ABV8CYZ4_9STRE</name>
<dbReference type="PANTHER" id="PTHR33695:SF1">
    <property type="entry name" value="LIPOPROTEIN SIGNAL PEPTIDASE"/>
    <property type="match status" value="1"/>
</dbReference>
<accession>A0ABV8CYZ4</accession>
<evidence type="ECO:0000256" key="1">
    <source>
        <dbReference type="ARBA" id="ARBA00006139"/>
    </source>
</evidence>
<feature type="active site" evidence="9">
    <location>
        <position position="115"/>
    </location>
</feature>
<dbReference type="Proteomes" id="UP001595807">
    <property type="component" value="Unassembled WGS sequence"/>
</dbReference>
<keyword evidence="7 9" id="KW-1133">Transmembrane helix</keyword>